<evidence type="ECO:0000313" key="2">
    <source>
        <dbReference type="Proteomes" id="UP000321479"/>
    </source>
</evidence>
<evidence type="ECO:0000313" key="1">
    <source>
        <dbReference type="EMBL" id="QEC63729.1"/>
    </source>
</evidence>
<dbReference type="AlphaFoldDB" id="A0A5B8UXP7"/>
<reference evidence="1 2" key="1">
    <citation type="journal article" date="2017" name="Curr. Microbiol.">
        <title>Mucilaginibacter ginsenosidivorans sp. nov., Isolated from Soil of Ginseng Field.</title>
        <authorList>
            <person name="Kim M.M."/>
            <person name="Siddiqi M.Z."/>
            <person name="Im W.T."/>
        </authorList>
    </citation>
    <scope>NUCLEOTIDE SEQUENCE [LARGE SCALE GENOMIC DNA]</scope>
    <source>
        <strain evidence="1 2">Gsoil 3017</strain>
    </source>
</reference>
<proteinExistence type="predicted"/>
<dbReference type="EMBL" id="CP042436">
    <property type="protein sequence ID" value="QEC63729.1"/>
    <property type="molecule type" value="Genomic_DNA"/>
</dbReference>
<protein>
    <submittedName>
        <fullName evidence="1">Uncharacterized protein</fullName>
    </submittedName>
</protein>
<dbReference type="RefSeq" id="WP_147032303.1">
    <property type="nucleotide sequence ID" value="NZ_CP042436.1"/>
</dbReference>
<dbReference type="Proteomes" id="UP000321479">
    <property type="component" value="Chromosome"/>
</dbReference>
<accession>A0A5B8UXP7</accession>
<keyword evidence="2" id="KW-1185">Reference proteome</keyword>
<dbReference type="OrthoDB" id="1454428at2"/>
<name>A0A5B8UXP7_9SPHI</name>
<sequence>MTNLPATKVEHLLSLEKITTHDIGDLNQLERQQLAETATQTLAQLKGTERDDFLNKIDLIIPASTKQDIWEYNHSLINAAVARYMGQNGVMPDKSTIARETGLSRQTVAKHFAAYQKHPGHAAQMEQFKLMAPNVLAHVFKHALNGNMRAAKLYLQMVGATHKPPAGAIITEQNNYIQVNNTILSQENLANLSADQLNQIENIIRNNG</sequence>
<gene>
    <name evidence="1" type="ORF">FRZ54_14485</name>
</gene>
<dbReference type="KEGG" id="mgin:FRZ54_14485"/>
<organism evidence="1 2">
    <name type="scientific">Mucilaginibacter ginsenosidivorans</name>
    <dbReference type="NCBI Taxonomy" id="398053"/>
    <lineage>
        <taxon>Bacteria</taxon>
        <taxon>Pseudomonadati</taxon>
        <taxon>Bacteroidota</taxon>
        <taxon>Sphingobacteriia</taxon>
        <taxon>Sphingobacteriales</taxon>
        <taxon>Sphingobacteriaceae</taxon>
        <taxon>Mucilaginibacter</taxon>
    </lineage>
</organism>